<protein>
    <submittedName>
        <fullName evidence="1">Uncharacterized protein</fullName>
    </submittedName>
</protein>
<sequence>MMVFGGTCADDKIQLVFVNEGAKINTEYYIENILESEVLPWSFSHFGNCD</sequence>
<accession>A0A8R1IKW0</accession>
<evidence type="ECO:0000313" key="1">
    <source>
        <dbReference type="EnsemblMetazoa" id="CJA34248.1"/>
    </source>
</evidence>
<organism evidence="1 2">
    <name type="scientific">Caenorhabditis japonica</name>
    <dbReference type="NCBI Taxonomy" id="281687"/>
    <lineage>
        <taxon>Eukaryota</taxon>
        <taxon>Metazoa</taxon>
        <taxon>Ecdysozoa</taxon>
        <taxon>Nematoda</taxon>
        <taxon>Chromadorea</taxon>
        <taxon>Rhabditida</taxon>
        <taxon>Rhabditina</taxon>
        <taxon>Rhabditomorpha</taxon>
        <taxon>Rhabditoidea</taxon>
        <taxon>Rhabditidae</taxon>
        <taxon>Peloderinae</taxon>
        <taxon>Caenorhabditis</taxon>
    </lineage>
</organism>
<reference evidence="1" key="2">
    <citation type="submission" date="2022-06" db="UniProtKB">
        <authorList>
            <consortium name="EnsemblMetazoa"/>
        </authorList>
    </citation>
    <scope>IDENTIFICATION</scope>
    <source>
        <strain evidence="1">DF5081</strain>
    </source>
</reference>
<keyword evidence="2" id="KW-1185">Reference proteome</keyword>
<name>A0A8R1IKW0_CAEJA</name>
<dbReference type="EnsemblMetazoa" id="CJA34248.1">
    <property type="protein sequence ID" value="CJA34248.1"/>
    <property type="gene ID" value="WBGene00210095"/>
</dbReference>
<reference evidence="2" key="1">
    <citation type="submission" date="2010-08" db="EMBL/GenBank/DDBJ databases">
        <authorList>
            <consortium name="Caenorhabditis japonica Sequencing Consortium"/>
            <person name="Wilson R.K."/>
        </authorList>
    </citation>
    <scope>NUCLEOTIDE SEQUENCE [LARGE SCALE GENOMIC DNA]</scope>
    <source>
        <strain evidence="2">DF5081</strain>
    </source>
</reference>
<evidence type="ECO:0000313" key="2">
    <source>
        <dbReference type="Proteomes" id="UP000005237"/>
    </source>
</evidence>
<proteinExistence type="predicted"/>
<dbReference type="Proteomes" id="UP000005237">
    <property type="component" value="Unassembled WGS sequence"/>
</dbReference>
<dbReference type="AlphaFoldDB" id="A0A8R1IKW0"/>